<comment type="similarity">
    <text evidence="1">Belongs to the Rv1128c/1148c/1588c/1702c/1945/3466 family.</text>
</comment>
<dbReference type="GO" id="GO:0008270">
    <property type="term" value="F:zinc ion binding"/>
    <property type="evidence" value="ECO:0007669"/>
    <property type="project" value="InterPro"/>
</dbReference>
<sequence>MGNMSSMTLTFADAVATARAALAEAVASPTPAHELRHAISELESLARHVYSVQAQLIRQADHDDLARTTGARNTATWLQDALNINPGQARGRVEIATADTGLAKQALADGAIGVEHAQVITTCLRKLPRSASGEAVRVETVLTEQARRCRPWDLRQLAEGINAGFDRQTALADERAQHESRELHYVTSGDGTVQIKARLDKETGQKFIAALRPLSKPCPAHDGRPDPRTPGQRHADGLATLVDLALGAEGMPGVGGQRVQIQVAVDYDDLMRSLDPDAIGIAPGTFGNGVPISTDNVRRLACDAGILPVVLGGDGAALDYGREQRTAPPQLRAALYRRDGVCAFPGCEHPPGTSQAHHIVEWFHGGETSLTNMVMLCAHHHRIVHSDRWTIAITDGRAVFTPPRRIDPTRTPRVDDAPRPGAHRQLIKEVIPRQRTARLDD</sequence>
<dbReference type="GO" id="GO:0004519">
    <property type="term" value="F:endonuclease activity"/>
    <property type="evidence" value="ECO:0007669"/>
    <property type="project" value="UniProtKB-KW"/>
</dbReference>
<keyword evidence="4" id="KW-0540">Nuclease</keyword>
<dbReference type="AlphaFoldDB" id="A0A1I6PXL2"/>
<dbReference type="Proteomes" id="UP000198852">
    <property type="component" value="Unassembled WGS sequence"/>
</dbReference>
<reference evidence="5" key="1">
    <citation type="submission" date="2016-10" db="EMBL/GenBank/DDBJ databases">
        <authorList>
            <person name="Varghese N."/>
            <person name="Submissions S."/>
        </authorList>
    </citation>
    <scope>NUCLEOTIDE SEQUENCE [LARGE SCALE GENOMIC DNA]</scope>
    <source>
        <strain evidence="5">DSM 44771</strain>
    </source>
</reference>
<name>A0A1I6PXL2_9PSEU</name>
<keyword evidence="4" id="KW-0255">Endonuclease</keyword>
<evidence type="ECO:0000256" key="1">
    <source>
        <dbReference type="ARBA" id="ARBA00023450"/>
    </source>
</evidence>
<accession>A0A1I6PXL2</accession>
<dbReference type="STRING" id="95161.SAMN05660874_01213"/>
<keyword evidence="4" id="KW-0378">Hydrolase</keyword>
<evidence type="ECO:0000313" key="5">
    <source>
        <dbReference type="Proteomes" id="UP000198852"/>
    </source>
</evidence>
<feature type="region of interest" description="Disordered" evidence="2">
    <location>
        <begin position="403"/>
        <end position="422"/>
    </location>
</feature>
<evidence type="ECO:0000313" key="4">
    <source>
        <dbReference type="EMBL" id="SFS44933.1"/>
    </source>
</evidence>
<dbReference type="InterPro" id="IPR003615">
    <property type="entry name" value="HNH_nuc"/>
</dbReference>
<evidence type="ECO:0000259" key="3">
    <source>
        <dbReference type="SMART" id="SM00507"/>
    </source>
</evidence>
<dbReference type="Pfam" id="PF01844">
    <property type="entry name" value="HNH"/>
    <property type="match status" value="1"/>
</dbReference>
<feature type="domain" description="HNH nuclease" evidence="3">
    <location>
        <begin position="330"/>
        <end position="382"/>
    </location>
</feature>
<gene>
    <name evidence="4" type="ORF">SAMN05660874_01213</name>
</gene>
<keyword evidence="5" id="KW-1185">Reference proteome</keyword>
<dbReference type="CDD" id="cd00085">
    <property type="entry name" value="HNHc"/>
    <property type="match status" value="1"/>
</dbReference>
<dbReference type="SMART" id="SM00507">
    <property type="entry name" value="HNHc"/>
    <property type="match status" value="1"/>
</dbReference>
<organism evidence="4 5">
    <name type="scientific">Saccharopolyspora flava</name>
    <dbReference type="NCBI Taxonomy" id="95161"/>
    <lineage>
        <taxon>Bacteria</taxon>
        <taxon>Bacillati</taxon>
        <taxon>Actinomycetota</taxon>
        <taxon>Actinomycetes</taxon>
        <taxon>Pseudonocardiales</taxon>
        <taxon>Pseudonocardiaceae</taxon>
        <taxon>Saccharopolyspora</taxon>
    </lineage>
</organism>
<dbReference type="Pfam" id="PF02720">
    <property type="entry name" value="DUF222"/>
    <property type="match status" value="1"/>
</dbReference>
<evidence type="ECO:0000256" key="2">
    <source>
        <dbReference type="SAM" id="MobiDB-lite"/>
    </source>
</evidence>
<dbReference type="EMBL" id="FOZX01000001">
    <property type="protein sequence ID" value="SFS44933.1"/>
    <property type="molecule type" value="Genomic_DNA"/>
</dbReference>
<dbReference type="GO" id="GO:0003676">
    <property type="term" value="F:nucleic acid binding"/>
    <property type="evidence" value="ECO:0007669"/>
    <property type="project" value="InterPro"/>
</dbReference>
<protein>
    <submittedName>
        <fullName evidence="4">HNH endonuclease</fullName>
    </submittedName>
</protein>
<feature type="compositionally biased region" description="Basic and acidic residues" evidence="2">
    <location>
        <begin position="404"/>
        <end position="418"/>
    </location>
</feature>
<proteinExistence type="inferred from homology"/>
<dbReference type="InterPro" id="IPR003870">
    <property type="entry name" value="DUF222"/>
</dbReference>
<dbReference type="OrthoDB" id="3656171at2"/>
<dbReference type="InterPro" id="IPR002711">
    <property type="entry name" value="HNH"/>
</dbReference>
<dbReference type="Gene3D" id="1.10.30.50">
    <property type="match status" value="1"/>
</dbReference>